<keyword evidence="4" id="KW-1185">Reference proteome</keyword>
<dbReference type="Proteomes" id="UP001212602">
    <property type="component" value="Unassembled WGS sequence"/>
</dbReference>
<dbReference type="Pfam" id="PF01425">
    <property type="entry name" value="Amidase"/>
    <property type="match status" value="1"/>
</dbReference>
<dbReference type="RefSeq" id="WP_271428801.1">
    <property type="nucleotide sequence ID" value="NZ_JAQIPB010000006.1"/>
</dbReference>
<comment type="caution">
    <text evidence="3">The sequence shown here is derived from an EMBL/GenBank/DDBJ whole genome shotgun (WGS) entry which is preliminary data.</text>
</comment>
<proteinExistence type="inferred from homology"/>
<dbReference type="InterPro" id="IPR036928">
    <property type="entry name" value="AS_sf"/>
</dbReference>
<evidence type="ECO:0000256" key="1">
    <source>
        <dbReference type="ARBA" id="ARBA00009199"/>
    </source>
</evidence>
<reference evidence="3" key="1">
    <citation type="submission" date="2023-01" db="EMBL/GenBank/DDBJ databases">
        <title>Xenophilus mangrovi sp. nov., isolated from soil of Mangrove nature reserve.</title>
        <authorList>
            <person name="Xu S."/>
            <person name="Liu Z."/>
            <person name="Xu Y."/>
        </authorList>
    </citation>
    <scope>NUCLEOTIDE SEQUENCE</scope>
    <source>
        <strain evidence="3">YW8</strain>
    </source>
</reference>
<dbReference type="InterPro" id="IPR000120">
    <property type="entry name" value="Amidase"/>
</dbReference>
<comment type="similarity">
    <text evidence="1">Belongs to the amidase family.</text>
</comment>
<sequence>MTLAMSWDEWTSHDAVGLAERVRKGELSAAELARQAAAGVQKINPAVSAVVEVFEDVVADPLKDGLNPQGPLAGVPFFMKDLGPTLKGRLQEQGSLFMRGNRGSQDAWLTRQMRKAGLNLIGRTTTPEFGVCSSAENPAVYVTRNPWNTDYTTCGSSAGTAAAVAAGVVPLSHATDGGGSIRIPAGFNGNIGLKPSRGVLSIGPNLSDITGYVSTQGCHSRTVRDTAAFIDACRGGAPGEFMPYWTPAEPYMQLIQRDPGKLRIALSHEWGDYRATPDIVAELEKAGRFLEGLGHQVEWALPQADLRAAFAAQTTCYISNFAQVINGLLASRGLDRPPADLFEPINIRIWEAGKDLSYTERHRMQGVFNSTARAFGEFFEDWDIILTPITAKPTPPVGTTEYLTISDNPDVLDWFDNLWKFFSYTPLSNLCGIPGISLPMASQDNGLPFGIHAQARQANDGLLLQLAAQIERALGGRWNDGRRPGVHVAA</sequence>
<organism evidence="3 4">
    <name type="scientific">Xenophilus arseniciresistens</name>
    <dbReference type="NCBI Taxonomy" id="1283306"/>
    <lineage>
        <taxon>Bacteria</taxon>
        <taxon>Pseudomonadati</taxon>
        <taxon>Pseudomonadota</taxon>
        <taxon>Betaproteobacteria</taxon>
        <taxon>Burkholderiales</taxon>
        <taxon>Comamonadaceae</taxon>
        <taxon>Xenophilus</taxon>
    </lineage>
</organism>
<dbReference type="AlphaFoldDB" id="A0AAE3N7S0"/>
<evidence type="ECO:0000313" key="4">
    <source>
        <dbReference type="Proteomes" id="UP001212602"/>
    </source>
</evidence>
<evidence type="ECO:0000259" key="2">
    <source>
        <dbReference type="Pfam" id="PF01425"/>
    </source>
</evidence>
<dbReference type="InterPro" id="IPR023631">
    <property type="entry name" value="Amidase_dom"/>
</dbReference>
<dbReference type="PANTHER" id="PTHR11895">
    <property type="entry name" value="TRANSAMIDASE"/>
    <property type="match status" value="1"/>
</dbReference>
<dbReference type="EMBL" id="JAQIPB010000006">
    <property type="protein sequence ID" value="MDA7417585.1"/>
    <property type="molecule type" value="Genomic_DNA"/>
</dbReference>
<dbReference type="GO" id="GO:0003824">
    <property type="term" value="F:catalytic activity"/>
    <property type="evidence" value="ECO:0007669"/>
    <property type="project" value="InterPro"/>
</dbReference>
<name>A0AAE3N7S0_9BURK</name>
<gene>
    <name evidence="3" type="ORF">PGB34_14580</name>
</gene>
<dbReference type="Gene3D" id="3.90.1300.10">
    <property type="entry name" value="Amidase signature (AS) domain"/>
    <property type="match status" value="1"/>
</dbReference>
<evidence type="ECO:0000313" key="3">
    <source>
        <dbReference type="EMBL" id="MDA7417585.1"/>
    </source>
</evidence>
<accession>A0AAE3N7S0</accession>
<dbReference type="PANTHER" id="PTHR11895:SF7">
    <property type="entry name" value="GLUTAMYL-TRNA(GLN) AMIDOTRANSFERASE SUBUNIT A, MITOCHONDRIAL"/>
    <property type="match status" value="1"/>
</dbReference>
<dbReference type="SUPFAM" id="SSF75304">
    <property type="entry name" value="Amidase signature (AS) enzymes"/>
    <property type="match status" value="1"/>
</dbReference>
<feature type="domain" description="Amidase" evidence="2">
    <location>
        <begin position="40"/>
        <end position="464"/>
    </location>
</feature>
<protein>
    <submittedName>
        <fullName evidence="3">Amidase</fullName>
    </submittedName>
</protein>